<name>A0A0E2H2B5_9FIRM</name>
<dbReference type="RefSeq" id="WP_002595050.1">
    <property type="nucleotide sequence ID" value="NZ_KB851001.1"/>
</dbReference>
<evidence type="ECO:0008006" key="3">
    <source>
        <dbReference type="Google" id="ProtNLM"/>
    </source>
</evidence>
<organism evidence="1 2">
    <name type="scientific">[Clostridium] clostridioforme 90A8</name>
    <dbReference type="NCBI Taxonomy" id="999408"/>
    <lineage>
        <taxon>Bacteria</taxon>
        <taxon>Bacillati</taxon>
        <taxon>Bacillota</taxon>
        <taxon>Clostridia</taxon>
        <taxon>Lachnospirales</taxon>
        <taxon>Lachnospiraceae</taxon>
        <taxon>Enterocloster</taxon>
    </lineage>
</organism>
<gene>
    <name evidence="1" type="ORF">HMPREF1090_05628</name>
</gene>
<comment type="caution">
    <text evidence="1">The sequence shown here is derived from an EMBL/GenBank/DDBJ whole genome shotgun (WGS) entry which is preliminary data.</text>
</comment>
<evidence type="ECO:0000313" key="1">
    <source>
        <dbReference type="EMBL" id="ENZ05414.1"/>
    </source>
</evidence>
<protein>
    <recommendedName>
        <fullName evidence="3">Sporulation initiation factor Spo0A C-terminal domain-containing protein</fullName>
    </recommendedName>
</protein>
<dbReference type="HOGENOM" id="CLU_195131_0_1_9"/>
<dbReference type="Gene3D" id="1.10.10.10">
    <property type="entry name" value="Winged helix-like DNA-binding domain superfamily/Winged helix DNA-binding domain"/>
    <property type="match status" value="1"/>
</dbReference>
<dbReference type="EMBL" id="AGYR01000079">
    <property type="protein sequence ID" value="ENZ05414.1"/>
    <property type="molecule type" value="Genomic_DNA"/>
</dbReference>
<dbReference type="InterPro" id="IPR036388">
    <property type="entry name" value="WH-like_DNA-bd_sf"/>
</dbReference>
<dbReference type="PATRIC" id="fig|999408.3.peg.6031"/>
<sequence length="79" mass="9098">MQTMKSLIKEIAGWYGVGDEVVKRGMELAIMQAFTTPQNEEVSKLQSRIPRRGKIPTLEEFLLYVIQEVQNETNEKDGR</sequence>
<reference evidence="1 2" key="1">
    <citation type="submission" date="2013-01" db="EMBL/GenBank/DDBJ databases">
        <title>The Genome Sequence of Clostridium clostridioforme 90A8.</title>
        <authorList>
            <consortium name="The Broad Institute Genome Sequencing Platform"/>
            <person name="Earl A."/>
            <person name="Ward D."/>
            <person name="Feldgarden M."/>
            <person name="Gevers D."/>
            <person name="Courvalin P."/>
            <person name="Lambert T."/>
            <person name="Walker B."/>
            <person name="Young S.K."/>
            <person name="Zeng Q."/>
            <person name="Gargeya S."/>
            <person name="Fitzgerald M."/>
            <person name="Haas B."/>
            <person name="Abouelleil A."/>
            <person name="Alvarado L."/>
            <person name="Arachchi H.M."/>
            <person name="Berlin A.M."/>
            <person name="Chapman S.B."/>
            <person name="Dewar J."/>
            <person name="Goldberg J."/>
            <person name="Griggs A."/>
            <person name="Gujja S."/>
            <person name="Hansen M."/>
            <person name="Howarth C."/>
            <person name="Imamovic A."/>
            <person name="Larimer J."/>
            <person name="McCowan C."/>
            <person name="Murphy C."/>
            <person name="Neiman D."/>
            <person name="Pearson M."/>
            <person name="Priest M."/>
            <person name="Roberts A."/>
            <person name="Saif S."/>
            <person name="Shea T."/>
            <person name="Sisk P."/>
            <person name="Sykes S."/>
            <person name="Wortman J."/>
            <person name="Nusbaum C."/>
            <person name="Birren B."/>
        </authorList>
    </citation>
    <scope>NUCLEOTIDE SEQUENCE [LARGE SCALE GENOMIC DNA]</scope>
    <source>
        <strain evidence="1 2">90A8</strain>
    </source>
</reference>
<proteinExistence type="predicted"/>
<dbReference type="Proteomes" id="UP000013085">
    <property type="component" value="Unassembled WGS sequence"/>
</dbReference>
<accession>A0A0E2H2B5</accession>
<dbReference type="AlphaFoldDB" id="A0A0E2H2B5"/>
<evidence type="ECO:0000313" key="2">
    <source>
        <dbReference type="Proteomes" id="UP000013085"/>
    </source>
</evidence>